<dbReference type="Pfam" id="PF14013">
    <property type="entry name" value="MT0933_antitox"/>
    <property type="match status" value="1"/>
</dbReference>
<reference evidence="2 4" key="1">
    <citation type="submission" date="2017-10" db="EMBL/GenBank/DDBJ databases">
        <title>The draft genome sequence of Williamsia sp. BULT 1.1 isolated from the semi-arid grassland soils from South Africa.</title>
        <authorList>
            <person name="Kabwe M.H."/>
            <person name="Govender N."/>
            <person name="Mutseka Lunga P."/>
            <person name="Vikram S."/>
            <person name="Makhalanyane T.P."/>
        </authorList>
    </citation>
    <scope>NUCLEOTIDE SEQUENCE [LARGE SCALE GENOMIC DNA]</scope>
    <source>
        <strain evidence="2 4">BULT 1.1</strain>
    </source>
</reference>
<reference evidence="3 5" key="2">
    <citation type="submission" date="2018-10" db="EMBL/GenBank/DDBJ databases">
        <title>Sequencing the genomes of 1000 actinobacteria strains.</title>
        <authorList>
            <person name="Klenk H.-P."/>
        </authorList>
    </citation>
    <scope>NUCLEOTIDE SEQUENCE [LARGE SCALE GENOMIC DNA]</scope>
    <source>
        <strain evidence="3 5">DSM 44343</strain>
    </source>
</reference>
<evidence type="ECO:0000313" key="3">
    <source>
        <dbReference type="EMBL" id="RKR96500.1"/>
    </source>
</evidence>
<dbReference type="EMBL" id="JAWLUM010000002">
    <property type="protein sequence ID" value="MDV7134429.1"/>
    <property type="molecule type" value="Genomic_DNA"/>
</dbReference>
<dbReference type="InterPro" id="IPR028037">
    <property type="entry name" value="Antitoxin_Rv0909/MT0933"/>
</dbReference>
<name>A0A2G3PU17_WILMA</name>
<dbReference type="OrthoDB" id="4843846at2"/>
<dbReference type="Proteomes" id="UP000225108">
    <property type="component" value="Unassembled WGS sequence"/>
</dbReference>
<gene>
    <name evidence="2" type="ORF">CSW57_04885</name>
    <name evidence="3" type="ORF">DFJ75_3351</name>
    <name evidence="1" type="ORF">R4198_12040</name>
</gene>
<evidence type="ECO:0000313" key="1">
    <source>
        <dbReference type="EMBL" id="MDV7134429.1"/>
    </source>
</evidence>
<evidence type="ECO:0000313" key="5">
    <source>
        <dbReference type="Proteomes" id="UP000274762"/>
    </source>
</evidence>
<accession>A0A495K5C7</accession>
<dbReference type="Proteomes" id="UP001185792">
    <property type="component" value="Unassembled WGS sequence"/>
</dbReference>
<dbReference type="Proteomes" id="UP000274762">
    <property type="component" value="Unassembled WGS sequence"/>
</dbReference>
<keyword evidence="6" id="KW-1185">Reference proteome</keyword>
<dbReference type="RefSeq" id="WP_023962599.1">
    <property type="nucleotide sequence ID" value="NZ_CBCRXS010000008.1"/>
</dbReference>
<reference evidence="1 6" key="3">
    <citation type="submission" date="2023-10" db="EMBL/GenBank/DDBJ databases">
        <title>Development of a sustainable strategy for remediation of hydrocarbon-contaminated territories based on the waste exchange concept.</title>
        <authorList>
            <person name="Krivoruchko A."/>
        </authorList>
    </citation>
    <scope>NUCLEOTIDE SEQUENCE [LARGE SCALE GENOMIC DNA]</scope>
    <source>
        <strain evidence="1 6">IEGM 1236</strain>
    </source>
</reference>
<evidence type="ECO:0000313" key="4">
    <source>
        <dbReference type="Proteomes" id="UP000225108"/>
    </source>
</evidence>
<accession>A0A2G3PU17</accession>
<evidence type="ECO:0000313" key="2">
    <source>
        <dbReference type="EMBL" id="PHV68542.1"/>
    </source>
</evidence>
<organism evidence="2 4">
    <name type="scientific">Williamsia marianensis</name>
    <dbReference type="NCBI Taxonomy" id="85044"/>
    <lineage>
        <taxon>Bacteria</taxon>
        <taxon>Bacillati</taxon>
        <taxon>Actinomycetota</taxon>
        <taxon>Actinomycetes</taxon>
        <taxon>Mycobacteriales</taxon>
        <taxon>Nocardiaceae</taxon>
        <taxon>Williamsia</taxon>
    </lineage>
</organism>
<sequence>MDFKNLVNKGKSTLSKNTKLIDQGASAVNKATKGKYSNQIRKGADAARKFAQDGNNPGHQNPGHQPPR</sequence>
<dbReference type="AlphaFoldDB" id="A0A2G3PU17"/>
<protein>
    <submittedName>
        <fullName evidence="2 3">Antitoxin</fullName>
    </submittedName>
</protein>
<dbReference type="EMBL" id="RBKV01000001">
    <property type="protein sequence ID" value="RKR96500.1"/>
    <property type="molecule type" value="Genomic_DNA"/>
</dbReference>
<dbReference type="EMBL" id="PEBD01000004">
    <property type="protein sequence ID" value="PHV68542.1"/>
    <property type="molecule type" value="Genomic_DNA"/>
</dbReference>
<evidence type="ECO:0000313" key="6">
    <source>
        <dbReference type="Proteomes" id="UP001185792"/>
    </source>
</evidence>
<proteinExistence type="predicted"/>
<comment type="caution">
    <text evidence="2">The sequence shown here is derived from an EMBL/GenBank/DDBJ whole genome shotgun (WGS) entry which is preliminary data.</text>
</comment>